<reference evidence="5" key="2">
    <citation type="journal article" date="2024" name="Antonie Van Leeuwenhoek">
        <title>Roseihalotalea indica gen. nov., sp. nov., a halophilic Bacteroidetes from mesopelagic Southwest Indian Ocean with higher carbohydrate metabolic potential.</title>
        <authorList>
            <person name="Chen B."/>
            <person name="Zhang M."/>
            <person name="Lin D."/>
            <person name="Ye J."/>
            <person name="Tang K."/>
        </authorList>
    </citation>
    <scope>NUCLEOTIDE SEQUENCE</scope>
    <source>
        <strain evidence="5">TK19036</strain>
    </source>
</reference>
<dbReference type="Gene3D" id="1.10.287.470">
    <property type="entry name" value="Helix hairpin bin"/>
    <property type="match status" value="1"/>
</dbReference>
<feature type="domain" description="Multidrug resistance protein MdtA-like barrel-sandwich hybrid" evidence="4">
    <location>
        <begin position="74"/>
        <end position="214"/>
    </location>
</feature>
<dbReference type="InterPro" id="IPR006143">
    <property type="entry name" value="RND_pump_MFP"/>
</dbReference>
<evidence type="ECO:0000256" key="2">
    <source>
        <dbReference type="SAM" id="Coils"/>
    </source>
</evidence>
<dbReference type="GO" id="GO:1990281">
    <property type="term" value="C:efflux pump complex"/>
    <property type="evidence" value="ECO:0007669"/>
    <property type="project" value="TreeGrafter"/>
</dbReference>
<dbReference type="InterPro" id="IPR058625">
    <property type="entry name" value="MdtA-like_BSH"/>
</dbReference>
<evidence type="ECO:0000256" key="1">
    <source>
        <dbReference type="ARBA" id="ARBA00009477"/>
    </source>
</evidence>
<dbReference type="NCBIfam" id="TIGR01730">
    <property type="entry name" value="RND_mfp"/>
    <property type="match status" value="1"/>
</dbReference>
<dbReference type="Gene3D" id="2.40.50.100">
    <property type="match status" value="1"/>
</dbReference>
<dbReference type="EMBL" id="CP120682">
    <property type="protein sequence ID" value="WKN34126.1"/>
    <property type="molecule type" value="Genomic_DNA"/>
</dbReference>
<gene>
    <name evidence="5" type="ORF">K4G66_17245</name>
</gene>
<name>A0AA49GL03_9BACT</name>
<proteinExistence type="inferred from homology"/>
<dbReference type="Pfam" id="PF25917">
    <property type="entry name" value="BSH_RND"/>
    <property type="match status" value="1"/>
</dbReference>
<protein>
    <submittedName>
        <fullName evidence="5">Efflux RND transporter periplasmic adaptor subunit</fullName>
    </submittedName>
</protein>
<dbReference type="AlphaFoldDB" id="A0AA49GL03"/>
<dbReference type="SUPFAM" id="SSF111369">
    <property type="entry name" value="HlyD-like secretion proteins"/>
    <property type="match status" value="1"/>
</dbReference>
<dbReference type="Gene3D" id="2.40.420.20">
    <property type="match status" value="1"/>
</dbReference>
<dbReference type="PANTHER" id="PTHR30469">
    <property type="entry name" value="MULTIDRUG RESISTANCE PROTEIN MDTA"/>
    <property type="match status" value="1"/>
</dbReference>
<evidence type="ECO:0000313" key="5">
    <source>
        <dbReference type="EMBL" id="WKN34126.1"/>
    </source>
</evidence>
<reference evidence="5" key="1">
    <citation type="journal article" date="2023" name="Comput. Struct. Biotechnol. J.">
        <title>Discovery of a novel marine Bacteroidetes with a rich repertoire of carbohydrate-active enzymes.</title>
        <authorList>
            <person name="Chen B."/>
            <person name="Liu G."/>
            <person name="Chen Q."/>
            <person name="Wang H."/>
            <person name="Liu L."/>
            <person name="Tang K."/>
        </authorList>
    </citation>
    <scope>NUCLEOTIDE SEQUENCE</scope>
    <source>
        <strain evidence="5">TK19036</strain>
    </source>
</reference>
<evidence type="ECO:0000256" key="3">
    <source>
        <dbReference type="SAM" id="MobiDB-lite"/>
    </source>
</evidence>
<keyword evidence="2" id="KW-0175">Coiled coil</keyword>
<organism evidence="5">
    <name type="scientific">Roseihalotalea indica</name>
    <dbReference type="NCBI Taxonomy" id="2867963"/>
    <lineage>
        <taxon>Bacteria</taxon>
        <taxon>Pseudomonadati</taxon>
        <taxon>Bacteroidota</taxon>
        <taxon>Cytophagia</taxon>
        <taxon>Cytophagales</taxon>
        <taxon>Catalimonadaceae</taxon>
        <taxon>Roseihalotalea</taxon>
    </lineage>
</organism>
<feature type="region of interest" description="Disordered" evidence="3">
    <location>
        <begin position="378"/>
        <end position="413"/>
    </location>
</feature>
<evidence type="ECO:0000259" key="4">
    <source>
        <dbReference type="Pfam" id="PF25917"/>
    </source>
</evidence>
<comment type="similarity">
    <text evidence="1">Belongs to the membrane fusion protein (MFP) (TC 8.A.1) family.</text>
</comment>
<dbReference type="Gene3D" id="2.40.30.170">
    <property type="match status" value="1"/>
</dbReference>
<dbReference type="GO" id="GO:0015562">
    <property type="term" value="F:efflux transmembrane transporter activity"/>
    <property type="evidence" value="ECO:0007669"/>
    <property type="project" value="TreeGrafter"/>
</dbReference>
<accession>A0AA49GL03</accession>
<feature type="coiled-coil region" evidence="2">
    <location>
        <begin position="162"/>
        <end position="189"/>
    </location>
</feature>
<sequence>MSKKKKKTLIICLGILLVTGGITAFIFLTEPTATRSGATKETAMLVNVTEVEQGSFQPTIVATGSVQPSEDIMLSPRVGGEITRRTDAFTPGGFVKKGDVLLQIDPADYRNTLQLRESDLQQVQADLAIEQGRQDVAQQDYELVDELVSMEDKNLVLREPQLNAVKAQVEAAKAAVNQAELNLRRTTIRAPFDAHILTRNANVGSQVAPGDNLGRLVGMDEYWVIVTLPLSKLPYISLPKDDQPGSEVRIMDRKAWPEGAYRTGYVSQVVGALEDQTRLARLIVSVPDPLAYENDTLPALMINSFVETSIQATSLSDVVRLSRDYLREDETVWVMEEGKLKIREVAIDFMDAEYAYISDGLQPEDQVVTTNLSTVVDGSPLRTSEEGSAAQDTVSNEAEQMQGEIQSSDSTGP</sequence>
<feature type="compositionally biased region" description="Polar residues" evidence="3">
    <location>
        <begin position="390"/>
        <end position="413"/>
    </location>
</feature>
<dbReference type="PANTHER" id="PTHR30469:SF12">
    <property type="entry name" value="MULTIDRUG RESISTANCE PROTEIN MDTA"/>
    <property type="match status" value="1"/>
</dbReference>